<feature type="transmembrane region" description="Helical" evidence="1">
    <location>
        <begin position="350"/>
        <end position="368"/>
    </location>
</feature>
<keyword evidence="1" id="KW-0472">Membrane</keyword>
<dbReference type="EMBL" id="JAKLTN010000002">
    <property type="protein sequence ID" value="MCG2577174.1"/>
    <property type="molecule type" value="Genomic_DNA"/>
</dbReference>
<protein>
    <submittedName>
        <fullName evidence="2">Cbb3-type cytochrome c oxidase subunit I</fullName>
    </submittedName>
</protein>
<organism evidence="2 3">
    <name type="scientific">Dechloromonas hankyongensis</name>
    <dbReference type="NCBI Taxonomy" id="2908002"/>
    <lineage>
        <taxon>Bacteria</taxon>
        <taxon>Pseudomonadati</taxon>
        <taxon>Pseudomonadota</taxon>
        <taxon>Betaproteobacteria</taxon>
        <taxon>Rhodocyclales</taxon>
        <taxon>Azonexaceae</taxon>
        <taxon>Dechloromonas</taxon>
    </lineage>
</organism>
<keyword evidence="3" id="KW-1185">Reference proteome</keyword>
<evidence type="ECO:0000313" key="3">
    <source>
        <dbReference type="Proteomes" id="UP001165384"/>
    </source>
</evidence>
<feature type="transmembrane region" description="Helical" evidence="1">
    <location>
        <begin position="184"/>
        <end position="203"/>
    </location>
</feature>
<feature type="transmembrane region" description="Helical" evidence="1">
    <location>
        <begin position="324"/>
        <end position="344"/>
    </location>
</feature>
<feature type="transmembrane region" description="Helical" evidence="1">
    <location>
        <begin position="104"/>
        <end position="124"/>
    </location>
</feature>
<keyword evidence="1" id="KW-1133">Transmembrane helix</keyword>
<comment type="caution">
    <text evidence="2">The sequence shown here is derived from an EMBL/GenBank/DDBJ whole genome shotgun (WGS) entry which is preliminary data.</text>
</comment>
<evidence type="ECO:0000313" key="2">
    <source>
        <dbReference type="EMBL" id="MCG2577174.1"/>
    </source>
</evidence>
<feature type="transmembrane region" description="Helical" evidence="1">
    <location>
        <begin position="253"/>
        <end position="275"/>
    </location>
</feature>
<name>A0ABS9K1W9_9RHOO</name>
<feature type="transmembrane region" description="Helical" evidence="1">
    <location>
        <begin position="389"/>
        <end position="409"/>
    </location>
</feature>
<dbReference type="Gene3D" id="1.20.210.10">
    <property type="entry name" value="Cytochrome c oxidase-like, subunit I domain"/>
    <property type="match status" value="1"/>
</dbReference>
<proteinExistence type="predicted"/>
<dbReference type="RefSeq" id="WP_275709973.1">
    <property type="nucleotide sequence ID" value="NZ_JAKLTN010000002.1"/>
</dbReference>
<feature type="transmembrane region" description="Helical" evidence="1">
    <location>
        <begin position="223"/>
        <end position="241"/>
    </location>
</feature>
<accession>A0ABS9K1W9</accession>
<feature type="transmembrane region" description="Helical" evidence="1">
    <location>
        <begin position="295"/>
        <end position="312"/>
    </location>
</feature>
<dbReference type="SUPFAM" id="SSF81442">
    <property type="entry name" value="Cytochrome c oxidase subunit I-like"/>
    <property type="match status" value="1"/>
</dbReference>
<dbReference type="InterPro" id="IPR036927">
    <property type="entry name" value="Cyt_c_oxase-like_su1_sf"/>
</dbReference>
<feature type="transmembrane region" description="Helical" evidence="1">
    <location>
        <begin position="65"/>
        <end position="92"/>
    </location>
</feature>
<feature type="transmembrane region" description="Helical" evidence="1">
    <location>
        <begin position="429"/>
        <end position="456"/>
    </location>
</feature>
<dbReference type="Proteomes" id="UP001165384">
    <property type="component" value="Unassembled WGS sequence"/>
</dbReference>
<sequence length="462" mass="48538">MRATVSCTQAAISPAFEAAERQGAVSGALSAAWWLLALLALGASTLCAVVLVVARTPFLGLGAEFFRSALVLHVDLAVVVWFLAVAAGLWLTAMPAGGGVLSRMARAGVWLAGLGVLAMVLSPLDGQGVPVLANYVPVLDTPSFYIGLGTFLSGVGFTGVACLLALAGEAMGSARRPPSDGGRWVMAAAIVAFLSALVIFVLAARGGAGEVSLDTRLWGGGHLLQIVHTLMLMAAWLHLGRPALGRVSFPRRWVFWLIAMELLAVVADLLIALAFPVDSLAYRRGFTLVMRWLTWPAPLALAVWLVFGYARLARRDGLRSQDFCLLGSIALFVLGCLVGAAIRGETTTVPAHYHGTVGAVTLAYMTWAQSRLSGIARGYWTSRLWRWQPLVYGLGIGLMVVGLTWAGTLGVPRKSPHAETVMADGVHHVAMGLAGTGGLLATVGAAVFVAAILLALGRKRIT</sequence>
<reference evidence="2" key="1">
    <citation type="submission" date="2022-01" db="EMBL/GenBank/DDBJ databases">
        <authorList>
            <person name="Jo J.-H."/>
            <person name="Im W.-T."/>
        </authorList>
    </citation>
    <scope>NUCLEOTIDE SEQUENCE</scope>
    <source>
        <strain evidence="2">XY25</strain>
    </source>
</reference>
<feature type="transmembrane region" description="Helical" evidence="1">
    <location>
        <begin position="31"/>
        <end position="53"/>
    </location>
</feature>
<keyword evidence="1" id="KW-0812">Transmembrane</keyword>
<evidence type="ECO:0000256" key="1">
    <source>
        <dbReference type="SAM" id="Phobius"/>
    </source>
</evidence>
<feature type="transmembrane region" description="Helical" evidence="1">
    <location>
        <begin position="144"/>
        <end position="172"/>
    </location>
</feature>
<gene>
    <name evidence="2" type="ORF">LZ012_09205</name>
</gene>